<evidence type="ECO:0000256" key="13">
    <source>
        <dbReference type="ARBA" id="ARBA00022833"/>
    </source>
</evidence>
<dbReference type="Pfam" id="PF13639">
    <property type="entry name" value="zf-RING_2"/>
    <property type="match status" value="1"/>
</dbReference>
<evidence type="ECO:0000256" key="7">
    <source>
        <dbReference type="ARBA" id="ARBA00022679"/>
    </source>
</evidence>
<feature type="domain" description="FYVE-type" evidence="20">
    <location>
        <begin position="40"/>
        <end position="129"/>
    </location>
</feature>
<dbReference type="InterPro" id="IPR001841">
    <property type="entry name" value="Znf_RING"/>
</dbReference>
<keyword evidence="9" id="KW-0479">Metal-binding</keyword>
<evidence type="ECO:0000256" key="16">
    <source>
        <dbReference type="ARBA" id="ARBA00023288"/>
    </source>
</evidence>
<feature type="region of interest" description="Disordered" evidence="18">
    <location>
        <begin position="129"/>
        <end position="153"/>
    </location>
</feature>
<dbReference type="InterPro" id="IPR017455">
    <property type="entry name" value="Znf_FYVE-rel"/>
</dbReference>
<evidence type="ECO:0000256" key="10">
    <source>
        <dbReference type="ARBA" id="ARBA00022753"/>
    </source>
</evidence>
<dbReference type="GO" id="GO:0016020">
    <property type="term" value="C:membrane"/>
    <property type="evidence" value="ECO:0007669"/>
    <property type="project" value="UniProtKB-SubCell"/>
</dbReference>
<dbReference type="GO" id="GO:0005768">
    <property type="term" value="C:endosome"/>
    <property type="evidence" value="ECO:0007669"/>
    <property type="project" value="UniProtKB-SubCell"/>
</dbReference>
<evidence type="ECO:0000313" key="22">
    <source>
        <dbReference type="Proteomes" id="UP001302602"/>
    </source>
</evidence>
<feature type="region of interest" description="Disordered" evidence="18">
    <location>
        <begin position="177"/>
        <end position="245"/>
    </location>
</feature>
<keyword evidence="15" id="KW-0458">Lysosome</keyword>
<protein>
    <recommendedName>
        <fullName evidence="6">RING-type E3 ubiquitin transferase</fullName>
        <ecNumber evidence="6">2.3.2.27</ecNumber>
    </recommendedName>
</protein>
<dbReference type="CDD" id="cd16489">
    <property type="entry name" value="mRING-CH-C4HC2H_ZNRF"/>
    <property type="match status" value="1"/>
</dbReference>
<keyword evidence="16" id="KW-0449">Lipoprotein</keyword>
<evidence type="ECO:0000256" key="5">
    <source>
        <dbReference type="ARBA" id="ARBA00004906"/>
    </source>
</evidence>
<dbReference type="AlphaFoldDB" id="A0AAN6UAL4"/>
<dbReference type="Pfam" id="PF01363">
    <property type="entry name" value="FYVE"/>
    <property type="match status" value="1"/>
</dbReference>
<dbReference type="GO" id="GO:0061630">
    <property type="term" value="F:ubiquitin protein ligase activity"/>
    <property type="evidence" value="ECO:0007669"/>
    <property type="project" value="UniProtKB-EC"/>
</dbReference>
<gene>
    <name evidence="21" type="ORF">N657DRAFT_677118</name>
</gene>
<sequence>MSAAGSASVVRPVPTPSQTSSTPAQPARPSEVVLPRWQPDSEATYCPICGTQFSIFVRKHHCRKCGRVVCNSCSPHRITIPSQYIVRPPGTPSALPGELSLALLNGEWYPEIGGGERVRLCNPCVPDPNTAPPQVQGGQSGPQNNASPPVQVGSPLLGGVWSHYFGAGEFAGNVQTRSRSVTMQPGPLLPSRSPFPPPRSNEDRILWGTPPVSSSTSHAPRPHPAPTPHYRALTEGRHRPGPSSAAALYAPSSAIRHFQRPAALRRPAPQIAEEDECPVCHRELPPRTLPNFESLRESHITSCLVSHTWSGGRTSALGSGGGEGNSNNPGALPTPVPYRLTGMFPYAATEKDCVDSAECSICLEEFEVGVAMARLECLCRFHRACINAWWERHPGRCPMHQHDGYGF</sequence>
<evidence type="ECO:0000313" key="21">
    <source>
        <dbReference type="EMBL" id="KAK4129512.1"/>
    </source>
</evidence>
<dbReference type="SUPFAM" id="SSF57850">
    <property type="entry name" value="RING/U-box"/>
    <property type="match status" value="1"/>
</dbReference>
<keyword evidence="11 17" id="KW-0863">Zinc-finger</keyword>
<dbReference type="GO" id="GO:0043161">
    <property type="term" value="P:proteasome-mediated ubiquitin-dependent protein catabolic process"/>
    <property type="evidence" value="ECO:0007669"/>
    <property type="project" value="TreeGrafter"/>
</dbReference>
<dbReference type="PANTHER" id="PTHR46661:SF4">
    <property type="entry name" value="RING-TYPE DOMAIN-CONTAINING PROTEIN"/>
    <property type="match status" value="1"/>
</dbReference>
<keyword evidence="7" id="KW-0808">Transferase</keyword>
<keyword evidence="14" id="KW-0472">Membrane</keyword>
<dbReference type="InterPro" id="IPR011011">
    <property type="entry name" value="Znf_FYVE_PHD"/>
</dbReference>
<name>A0AAN6UAL4_9PEZI</name>
<proteinExistence type="predicted"/>
<evidence type="ECO:0000256" key="1">
    <source>
        <dbReference type="ARBA" id="ARBA00000900"/>
    </source>
</evidence>
<dbReference type="GeneID" id="87832726"/>
<feature type="domain" description="RING-type" evidence="19">
    <location>
        <begin position="359"/>
        <end position="401"/>
    </location>
</feature>
<evidence type="ECO:0000256" key="18">
    <source>
        <dbReference type="SAM" id="MobiDB-lite"/>
    </source>
</evidence>
<dbReference type="InterPro" id="IPR000306">
    <property type="entry name" value="Znf_FYVE"/>
</dbReference>
<dbReference type="EC" id="2.3.2.27" evidence="6"/>
<feature type="compositionally biased region" description="Low complexity" evidence="18">
    <location>
        <begin position="8"/>
        <end position="23"/>
    </location>
</feature>
<reference evidence="21" key="1">
    <citation type="journal article" date="2023" name="Mol. Phylogenet. Evol.">
        <title>Genome-scale phylogeny and comparative genomics of the fungal order Sordariales.</title>
        <authorList>
            <person name="Hensen N."/>
            <person name="Bonometti L."/>
            <person name="Westerberg I."/>
            <person name="Brannstrom I.O."/>
            <person name="Guillou S."/>
            <person name="Cros-Aarteil S."/>
            <person name="Calhoun S."/>
            <person name="Haridas S."/>
            <person name="Kuo A."/>
            <person name="Mondo S."/>
            <person name="Pangilinan J."/>
            <person name="Riley R."/>
            <person name="LaButti K."/>
            <person name="Andreopoulos B."/>
            <person name="Lipzen A."/>
            <person name="Chen C."/>
            <person name="Yan M."/>
            <person name="Daum C."/>
            <person name="Ng V."/>
            <person name="Clum A."/>
            <person name="Steindorff A."/>
            <person name="Ohm R.A."/>
            <person name="Martin F."/>
            <person name="Silar P."/>
            <person name="Natvig D.O."/>
            <person name="Lalanne C."/>
            <person name="Gautier V."/>
            <person name="Ament-Velasquez S.L."/>
            <person name="Kruys A."/>
            <person name="Hutchinson M.I."/>
            <person name="Powell A.J."/>
            <person name="Barry K."/>
            <person name="Miller A.N."/>
            <person name="Grigoriev I.V."/>
            <person name="Debuchy R."/>
            <person name="Gladieux P."/>
            <person name="Hiltunen Thoren M."/>
            <person name="Johannesson H."/>
        </authorList>
    </citation>
    <scope>NUCLEOTIDE SEQUENCE</scope>
    <source>
        <strain evidence="21">CBS 731.68</strain>
    </source>
</reference>
<keyword evidence="12" id="KW-0833">Ubl conjugation pathway</keyword>
<evidence type="ECO:0000256" key="8">
    <source>
        <dbReference type="ARBA" id="ARBA00022707"/>
    </source>
</evidence>
<dbReference type="GO" id="GO:0070936">
    <property type="term" value="P:protein K48-linked ubiquitination"/>
    <property type="evidence" value="ECO:0007669"/>
    <property type="project" value="TreeGrafter"/>
</dbReference>
<dbReference type="SMART" id="SM00064">
    <property type="entry name" value="FYVE"/>
    <property type="match status" value="1"/>
</dbReference>
<reference evidence="21" key="2">
    <citation type="submission" date="2023-05" db="EMBL/GenBank/DDBJ databases">
        <authorList>
            <consortium name="Lawrence Berkeley National Laboratory"/>
            <person name="Steindorff A."/>
            <person name="Hensen N."/>
            <person name="Bonometti L."/>
            <person name="Westerberg I."/>
            <person name="Brannstrom I.O."/>
            <person name="Guillou S."/>
            <person name="Cros-Aarteil S."/>
            <person name="Calhoun S."/>
            <person name="Haridas S."/>
            <person name="Kuo A."/>
            <person name="Mondo S."/>
            <person name="Pangilinan J."/>
            <person name="Riley R."/>
            <person name="Labutti K."/>
            <person name="Andreopoulos B."/>
            <person name="Lipzen A."/>
            <person name="Chen C."/>
            <person name="Yanf M."/>
            <person name="Daum C."/>
            <person name="Ng V."/>
            <person name="Clum A."/>
            <person name="Ohm R."/>
            <person name="Martin F."/>
            <person name="Silar P."/>
            <person name="Natvig D."/>
            <person name="Lalanne C."/>
            <person name="Gautier V."/>
            <person name="Ament-Velasquez S.L."/>
            <person name="Kruys A."/>
            <person name="Hutchinson M.I."/>
            <person name="Powell A.J."/>
            <person name="Barry K."/>
            <person name="Miller A.N."/>
            <person name="Grigoriev I.V."/>
            <person name="Debuchy R."/>
            <person name="Gladieux P."/>
            <person name="Thoren M.H."/>
            <person name="Johannesson H."/>
        </authorList>
    </citation>
    <scope>NUCLEOTIDE SEQUENCE</scope>
    <source>
        <strain evidence="21">CBS 731.68</strain>
    </source>
</reference>
<evidence type="ECO:0000256" key="6">
    <source>
        <dbReference type="ARBA" id="ARBA00012483"/>
    </source>
</evidence>
<evidence type="ECO:0000256" key="15">
    <source>
        <dbReference type="ARBA" id="ARBA00023228"/>
    </source>
</evidence>
<dbReference type="InterPro" id="IPR051878">
    <property type="entry name" value="ZNRF_ubiq-protein_ligase"/>
</dbReference>
<evidence type="ECO:0000256" key="14">
    <source>
        <dbReference type="ARBA" id="ARBA00023136"/>
    </source>
</evidence>
<comment type="pathway">
    <text evidence="5">Protein modification; protein ubiquitination.</text>
</comment>
<dbReference type="PANTHER" id="PTHR46661">
    <property type="entry name" value="E3 UBIQUITIN-PROTEIN LIGASE ZNRF1-LIKE PROTEIN"/>
    <property type="match status" value="1"/>
</dbReference>
<comment type="subcellular location">
    <subcellularLocation>
        <location evidence="3">Endosome</location>
    </subcellularLocation>
    <subcellularLocation>
        <location evidence="4">Lysosome</location>
    </subcellularLocation>
    <subcellularLocation>
        <location evidence="2">Membrane</location>
        <topology evidence="2">Peripheral membrane protein</topology>
    </subcellularLocation>
</comment>
<evidence type="ECO:0000256" key="3">
    <source>
        <dbReference type="ARBA" id="ARBA00004177"/>
    </source>
</evidence>
<dbReference type="EMBL" id="MU853223">
    <property type="protein sequence ID" value="KAK4129512.1"/>
    <property type="molecule type" value="Genomic_DNA"/>
</dbReference>
<dbReference type="PROSITE" id="PS50089">
    <property type="entry name" value="ZF_RING_2"/>
    <property type="match status" value="1"/>
</dbReference>
<keyword evidence="10" id="KW-0967">Endosome</keyword>
<dbReference type="SMART" id="SM00184">
    <property type="entry name" value="RING"/>
    <property type="match status" value="1"/>
</dbReference>
<dbReference type="RefSeq" id="XP_062653283.1">
    <property type="nucleotide sequence ID" value="XM_062795958.1"/>
</dbReference>
<dbReference type="InterPro" id="IPR013083">
    <property type="entry name" value="Znf_RING/FYVE/PHD"/>
</dbReference>
<evidence type="ECO:0000256" key="11">
    <source>
        <dbReference type="ARBA" id="ARBA00022771"/>
    </source>
</evidence>
<dbReference type="PROSITE" id="PS50178">
    <property type="entry name" value="ZF_FYVE"/>
    <property type="match status" value="1"/>
</dbReference>
<evidence type="ECO:0000259" key="20">
    <source>
        <dbReference type="PROSITE" id="PS50178"/>
    </source>
</evidence>
<evidence type="ECO:0000256" key="9">
    <source>
        <dbReference type="ARBA" id="ARBA00022723"/>
    </source>
</evidence>
<keyword evidence="13" id="KW-0862">Zinc</keyword>
<dbReference type="Proteomes" id="UP001302602">
    <property type="component" value="Unassembled WGS sequence"/>
</dbReference>
<dbReference type="Gene3D" id="3.30.40.10">
    <property type="entry name" value="Zinc/RING finger domain, C3HC4 (zinc finger)"/>
    <property type="match status" value="2"/>
</dbReference>
<evidence type="ECO:0000256" key="4">
    <source>
        <dbReference type="ARBA" id="ARBA00004371"/>
    </source>
</evidence>
<comment type="caution">
    <text evidence="21">The sequence shown here is derived from an EMBL/GenBank/DDBJ whole genome shotgun (WGS) entry which is preliminary data.</text>
</comment>
<feature type="region of interest" description="Disordered" evidence="18">
    <location>
        <begin position="1"/>
        <end position="30"/>
    </location>
</feature>
<evidence type="ECO:0000256" key="12">
    <source>
        <dbReference type="ARBA" id="ARBA00022786"/>
    </source>
</evidence>
<dbReference type="GO" id="GO:0008270">
    <property type="term" value="F:zinc ion binding"/>
    <property type="evidence" value="ECO:0007669"/>
    <property type="project" value="UniProtKB-KW"/>
</dbReference>
<comment type="catalytic activity">
    <reaction evidence="1">
        <text>S-ubiquitinyl-[E2 ubiquitin-conjugating enzyme]-L-cysteine + [acceptor protein]-L-lysine = [E2 ubiquitin-conjugating enzyme]-L-cysteine + N(6)-ubiquitinyl-[acceptor protein]-L-lysine.</text>
        <dbReference type="EC" id="2.3.2.27"/>
    </reaction>
</comment>
<keyword evidence="22" id="KW-1185">Reference proteome</keyword>
<dbReference type="SUPFAM" id="SSF57903">
    <property type="entry name" value="FYVE/PHD zinc finger"/>
    <property type="match status" value="1"/>
</dbReference>
<evidence type="ECO:0000259" key="19">
    <source>
        <dbReference type="PROSITE" id="PS50089"/>
    </source>
</evidence>
<accession>A0AAN6UAL4</accession>
<evidence type="ECO:0000256" key="2">
    <source>
        <dbReference type="ARBA" id="ARBA00004170"/>
    </source>
</evidence>
<evidence type="ECO:0000256" key="17">
    <source>
        <dbReference type="PROSITE-ProRule" id="PRU00175"/>
    </source>
</evidence>
<feature type="compositionally biased region" description="Low complexity" evidence="18">
    <location>
        <begin position="132"/>
        <end position="143"/>
    </location>
</feature>
<organism evidence="21 22">
    <name type="scientific">Parathielavia appendiculata</name>
    <dbReference type="NCBI Taxonomy" id="2587402"/>
    <lineage>
        <taxon>Eukaryota</taxon>
        <taxon>Fungi</taxon>
        <taxon>Dikarya</taxon>
        <taxon>Ascomycota</taxon>
        <taxon>Pezizomycotina</taxon>
        <taxon>Sordariomycetes</taxon>
        <taxon>Sordariomycetidae</taxon>
        <taxon>Sordariales</taxon>
        <taxon>Chaetomiaceae</taxon>
        <taxon>Parathielavia</taxon>
    </lineage>
</organism>
<keyword evidence="8" id="KW-0519">Myristate</keyword>